<accession>A0A0U1QR69</accession>
<dbReference type="CDD" id="cd17541">
    <property type="entry name" value="REC_CheB-like"/>
    <property type="match status" value="1"/>
</dbReference>
<protein>
    <recommendedName>
        <fullName evidence="5">Protein-glutamate methylesterase/protein-glutamine glutaminase</fullName>
        <ecNumber evidence="5">3.1.1.61</ecNumber>
        <ecNumber evidence="5">3.5.1.44</ecNumber>
    </recommendedName>
</protein>
<name>A0A0U1QR69_9BACL</name>
<dbReference type="GO" id="GO:0005737">
    <property type="term" value="C:cytoplasm"/>
    <property type="evidence" value="ECO:0007669"/>
    <property type="project" value="UniProtKB-SubCell"/>
</dbReference>
<dbReference type="PROSITE" id="PS50110">
    <property type="entry name" value="RESPONSE_REGULATORY"/>
    <property type="match status" value="1"/>
</dbReference>
<dbReference type="RefSeq" id="WP_010025565.1">
    <property type="nucleotide sequence ID" value="NZ_AFVQ02000052.1"/>
</dbReference>
<dbReference type="OrthoDB" id="9793421at2"/>
<evidence type="ECO:0000256" key="6">
    <source>
        <dbReference type="PROSITE-ProRule" id="PRU00050"/>
    </source>
</evidence>
<dbReference type="SUPFAM" id="SSF52172">
    <property type="entry name" value="CheY-like"/>
    <property type="match status" value="1"/>
</dbReference>
<dbReference type="EC" id="3.1.1.61" evidence="5"/>
<dbReference type="InterPro" id="IPR008248">
    <property type="entry name" value="CheB-like"/>
</dbReference>
<dbReference type="SMART" id="SM00448">
    <property type="entry name" value="REC"/>
    <property type="match status" value="1"/>
</dbReference>
<dbReference type="STRING" id="1069536.SINU_04450"/>
<dbReference type="Pfam" id="PF00072">
    <property type="entry name" value="Response_reg"/>
    <property type="match status" value="1"/>
</dbReference>
<evidence type="ECO:0000256" key="1">
    <source>
        <dbReference type="ARBA" id="ARBA00022490"/>
    </source>
</evidence>
<dbReference type="AlphaFoldDB" id="A0A0U1QR69"/>
<keyword evidence="2 5" id="KW-0145">Chemotaxis</keyword>
<comment type="similarity">
    <text evidence="5">Belongs to the CheB family.</text>
</comment>
<evidence type="ECO:0000256" key="3">
    <source>
        <dbReference type="ARBA" id="ARBA00022801"/>
    </source>
</evidence>
<dbReference type="Gene3D" id="3.40.50.180">
    <property type="entry name" value="Methylesterase CheB, C-terminal domain"/>
    <property type="match status" value="1"/>
</dbReference>
<evidence type="ECO:0000256" key="2">
    <source>
        <dbReference type="ARBA" id="ARBA00022500"/>
    </source>
</evidence>
<dbReference type="EMBL" id="AFVQ02000052">
    <property type="protein sequence ID" value="KLI03136.1"/>
    <property type="molecule type" value="Genomic_DNA"/>
</dbReference>
<feature type="active site" evidence="5 6">
    <location>
        <position position="197"/>
    </location>
</feature>
<keyword evidence="3 5" id="KW-0378">Hydrolase</keyword>
<feature type="active site" evidence="5 6">
    <location>
        <position position="294"/>
    </location>
</feature>
<keyword evidence="11" id="KW-1185">Reference proteome</keyword>
<keyword evidence="5 7" id="KW-0597">Phosphoprotein</keyword>
<dbReference type="GO" id="GO:0000156">
    <property type="term" value="F:phosphorelay response regulator activity"/>
    <property type="evidence" value="ECO:0007669"/>
    <property type="project" value="InterPro"/>
</dbReference>
<feature type="active site" evidence="5 6">
    <location>
        <position position="170"/>
    </location>
</feature>
<dbReference type="PANTHER" id="PTHR42872:SF6">
    <property type="entry name" value="PROTEIN-GLUTAMATE METHYLESTERASE_PROTEIN-GLUTAMINE GLUTAMINASE"/>
    <property type="match status" value="1"/>
</dbReference>
<comment type="domain">
    <text evidence="5">Contains a C-terminal catalytic domain, and an N-terminal region which modulates catalytic activity.</text>
</comment>
<dbReference type="InterPro" id="IPR001789">
    <property type="entry name" value="Sig_transdc_resp-reg_receiver"/>
</dbReference>
<dbReference type="PIRSF" id="PIRSF000876">
    <property type="entry name" value="RR_chemtxs_CheB"/>
    <property type="match status" value="1"/>
</dbReference>
<comment type="function">
    <text evidence="5">Involved in chemotaxis. Part of a chemotaxis signal transduction system that modulates chemotaxis in response to various stimuli. Catalyzes the demethylation of specific methylglutamate residues introduced into the chemoreceptors (methyl-accepting chemotaxis proteins or MCP) by CheR. Also mediates the irreversible deamidation of specific glutamine residues to glutamic acid.</text>
</comment>
<evidence type="ECO:0000256" key="4">
    <source>
        <dbReference type="ARBA" id="ARBA00048267"/>
    </source>
</evidence>
<feature type="domain" description="Response regulatory" evidence="8">
    <location>
        <begin position="5"/>
        <end position="123"/>
    </location>
</feature>
<dbReference type="Gene3D" id="3.40.50.2300">
    <property type="match status" value="1"/>
</dbReference>
<dbReference type="InterPro" id="IPR035909">
    <property type="entry name" value="CheB_C"/>
</dbReference>
<dbReference type="HAMAP" id="MF_00099">
    <property type="entry name" value="CheB_chemtxs"/>
    <property type="match status" value="1"/>
</dbReference>
<gene>
    <name evidence="5" type="primary">cheB</name>
    <name evidence="10" type="ORF">SINU_04450</name>
</gene>
<evidence type="ECO:0000313" key="11">
    <source>
        <dbReference type="Proteomes" id="UP000035553"/>
    </source>
</evidence>
<evidence type="ECO:0000256" key="5">
    <source>
        <dbReference type="HAMAP-Rule" id="MF_00099"/>
    </source>
</evidence>
<dbReference type="GO" id="GO:0008984">
    <property type="term" value="F:protein-glutamate methylesterase activity"/>
    <property type="evidence" value="ECO:0007669"/>
    <property type="project" value="UniProtKB-UniRule"/>
</dbReference>
<dbReference type="SUPFAM" id="SSF52738">
    <property type="entry name" value="Methylesterase CheB, C-terminal domain"/>
    <property type="match status" value="1"/>
</dbReference>
<keyword evidence="1 5" id="KW-0963">Cytoplasm</keyword>
<evidence type="ECO:0000259" key="8">
    <source>
        <dbReference type="PROSITE" id="PS50110"/>
    </source>
</evidence>
<proteinExistence type="inferred from homology"/>
<feature type="domain" description="CheB-type methylesterase" evidence="9">
    <location>
        <begin position="158"/>
        <end position="347"/>
    </location>
</feature>
<comment type="PTM">
    <text evidence="5">Phosphorylated by CheA. Phosphorylation of the N-terminal regulatory domain activates the methylesterase activity.</text>
</comment>
<evidence type="ECO:0000259" key="9">
    <source>
        <dbReference type="PROSITE" id="PS50122"/>
    </source>
</evidence>
<dbReference type="InterPro" id="IPR000673">
    <property type="entry name" value="Sig_transdc_resp-reg_Me-estase"/>
</dbReference>
<dbReference type="GO" id="GO:0050568">
    <property type="term" value="F:protein-glutamine glutaminase activity"/>
    <property type="evidence" value="ECO:0007669"/>
    <property type="project" value="UniProtKB-UniRule"/>
</dbReference>
<organism evidence="10 11">
    <name type="scientific">Sporolactobacillus inulinus CASD</name>
    <dbReference type="NCBI Taxonomy" id="1069536"/>
    <lineage>
        <taxon>Bacteria</taxon>
        <taxon>Bacillati</taxon>
        <taxon>Bacillota</taxon>
        <taxon>Bacilli</taxon>
        <taxon>Bacillales</taxon>
        <taxon>Sporolactobacillaceae</taxon>
        <taxon>Sporolactobacillus</taxon>
    </lineage>
</organism>
<comment type="caution">
    <text evidence="10">The sequence shown here is derived from an EMBL/GenBank/DDBJ whole genome shotgun (WGS) entry which is preliminary data.</text>
</comment>
<comment type="subcellular location">
    <subcellularLocation>
        <location evidence="5">Cytoplasm</location>
    </subcellularLocation>
</comment>
<reference evidence="10 11" key="1">
    <citation type="journal article" date="2011" name="J. Bacteriol.">
        <title>Draft genome sequence of Sporolactobacillus inulinus strain CASD, an efficient D-lactic acid-producing bacterium with high-concentration lactate tolerance capability.</title>
        <authorList>
            <person name="Yu B."/>
            <person name="Su F."/>
            <person name="Wang L."/>
            <person name="Xu K."/>
            <person name="Zhao B."/>
            <person name="Xu P."/>
        </authorList>
    </citation>
    <scope>NUCLEOTIDE SEQUENCE [LARGE SCALE GENOMIC DNA]</scope>
    <source>
        <strain evidence="10 11">CASD</strain>
    </source>
</reference>
<dbReference type="PANTHER" id="PTHR42872">
    <property type="entry name" value="PROTEIN-GLUTAMATE METHYLESTERASE/PROTEIN-GLUTAMINE GLUTAMINASE"/>
    <property type="match status" value="1"/>
</dbReference>
<feature type="modified residue" description="4-aspartylphosphate" evidence="5 7">
    <location>
        <position position="56"/>
    </location>
</feature>
<dbReference type="GO" id="GO:0006935">
    <property type="term" value="P:chemotaxis"/>
    <property type="evidence" value="ECO:0007669"/>
    <property type="project" value="UniProtKB-UniRule"/>
</dbReference>
<evidence type="ECO:0000313" key="10">
    <source>
        <dbReference type="EMBL" id="KLI03136.1"/>
    </source>
</evidence>
<comment type="catalytic activity">
    <reaction evidence="4 5">
        <text>[protein]-L-glutamate 5-O-methyl ester + H2O = L-glutamyl-[protein] + methanol + H(+)</text>
        <dbReference type="Rhea" id="RHEA:23236"/>
        <dbReference type="Rhea" id="RHEA-COMP:10208"/>
        <dbReference type="Rhea" id="RHEA-COMP:10311"/>
        <dbReference type="ChEBI" id="CHEBI:15377"/>
        <dbReference type="ChEBI" id="CHEBI:15378"/>
        <dbReference type="ChEBI" id="CHEBI:17790"/>
        <dbReference type="ChEBI" id="CHEBI:29973"/>
        <dbReference type="ChEBI" id="CHEBI:82795"/>
        <dbReference type="EC" id="3.1.1.61"/>
    </reaction>
</comment>
<dbReference type="Pfam" id="PF01339">
    <property type="entry name" value="CheB_methylest"/>
    <property type="match status" value="1"/>
</dbReference>
<comment type="catalytic activity">
    <reaction evidence="5">
        <text>L-glutaminyl-[protein] + H2O = L-glutamyl-[protein] + NH4(+)</text>
        <dbReference type="Rhea" id="RHEA:16441"/>
        <dbReference type="Rhea" id="RHEA-COMP:10207"/>
        <dbReference type="Rhea" id="RHEA-COMP:10208"/>
        <dbReference type="ChEBI" id="CHEBI:15377"/>
        <dbReference type="ChEBI" id="CHEBI:28938"/>
        <dbReference type="ChEBI" id="CHEBI:29973"/>
        <dbReference type="ChEBI" id="CHEBI:30011"/>
        <dbReference type="EC" id="3.5.1.44"/>
    </reaction>
</comment>
<dbReference type="PROSITE" id="PS50122">
    <property type="entry name" value="CHEB"/>
    <property type="match status" value="1"/>
</dbReference>
<evidence type="ECO:0000256" key="7">
    <source>
        <dbReference type="PROSITE-ProRule" id="PRU00169"/>
    </source>
</evidence>
<dbReference type="InterPro" id="IPR011006">
    <property type="entry name" value="CheY-like_superfamily"/>
</dbReference>
<sequence>MKQIKVLVVDDSAFMRQTIKAMIEEDPMLQVVATARNGADALEKVIRFKPDVITLDIILPGDRDGLAVLHEIMSTRPTPTIMLSGASNETINYVIEAISSGAFDFICKPSGKPSDIARIETELRIKIRQAAESATVRKETNNAAQIYQWEDLSGSGDIQNHSQLIIIGSSTGGPKALQAVIPQLSEHLPAPILIIQHMPPKFTKSLADRLNRNAKLPVKEAVNGEILKSGHVYIAPGGLHLCVSCNEQDHLCVDLSSSPPVNGVRPSIDVTLRSLAKLQGYSFIVALLTGMGKDGAKGVLELYEAGKHVHTIAESEETCTVFGMPKAAIETGRVNEIQPIYHIADAICRQFGLRGDD</sequence>
<dbReference type="Proteomes" id="UP000035553">
    <property type="component" value="Unassembled WGS sequence"/>
</dbReference>
<dbReference type="CDD" id="cd16432">
    <property type="entry name" value="CheB_Rec"/>
    <property type="match status" value="1"/>
</dbReference>
<dbReference type="EC" id="3.5.1.44" evidence="5"/>
<dbReference type="NCBIfam" id="NF001965">
    <property type="entry name" value="PRK00742.1"/>
    <property type="match status" value="1"/>
</dbReference>